<sequence length="128" mass="14588">MQVIKILMIICTVVDDSNRLDLFSRGKFVVLFDNKNREILFKEENPALNSSTKRPLVAKECVRLRAEMVIAAHGSLCYPSYSILNKANIKMLVGNIGDSMYTENLRAVSKWEVTYSSFLAIKERLFGH</sequence>
<accession>A0A8F5BM27</accession>
<reference evidence="1" key="1">
    <citation type="journal article" date="2021" name="Environ. Microbiol.">
        <title>New insights into the diversity and evolution of the archaeal mobilome from three complete genomes of Saccharolobus shibatae.</title>
        <authorList>
            <person name="Medvedeva S."/>
            <person name="Brandt D."/>
            <person name="Cvirkaite-Krupovic V."/>
            <person name="Liu Y."/>
            <person name="Severinov K."/>
            <person name="Ishino S."/>
            <person name="Ishino Y."/>
            <person name="Prangishvili D."/>
            <person name="Kalinowski J."/>
            <person name="Krupovic M."/>
        </authorList>
    </citation>
    <scope>NUCLEOTIDE SEQUENCE</scope>
    <source>
        <strain evidence="1">B12</strain>
    </source>
</reference>
<proteinExistence type="predicted"/>
<dbReference type="RefSeq" id="WP_218266887.1">
    <property type="nucleotide sequence ID" value="NZ_CP077717.1"/>
</dbReference>
<organism evidence="1 2">
    <name type="scientific">Saccharolobus shibatae (strain ATCC 51178 / DSM 5389 / JCM 8931 / NBRC 15437 / B12)</name>
    <name type="common">Sulfolobus shibatae</name>
    <dbReference type="NCBI Taxonomy" id="523848"/>
    <lineage>
        <taxon>Archaea</taxon>
        <taxon>Thermoproteota</taxon>
        <taxon>Thermoprotei</taxon>
        <taxon>Sulfolobales</taxon>
        <taxon>Sulfolobaceae</taxon>
        <taxon>Saccharolobus</taxon>
    </lineage>
</organism>
<dbReference type="GeneID" id="65562129"/>
<dbReference type="OrthoDB" id="42183at2157"/>
<evidence type="ECO:0000313" key="2">
    <source>
        <dbReference type="Proteomes" id="UP000694018"/>
    </source>
</evidence>
<dbReference type="KEGG" id="sshi:J5U23_00520"/>
<dbReference type="EMBL" id="CP077717">
    <property type="protein sequence ID" value="QXJ27653.1"/>
    <property type="molecule type" value="Genomic_DNA"/>
</dbReference>
<gene>
    <name evidence="1" type="ORF">J5U23_00520</name>
</gene>
<evidence type="ECO:0000313" key="1">
    <source>
        <dbReference type="EMBL" id="QXJ27653.1"/>
    </source>
</evidence>
<dbReference type="Proteomes" id="UP000694018">
    <property type="component" value="Chromosome"/>
</dbReference>
<dbReference type="AlphaFoldDB" id="A0A8F5BM27"/>
<name>A0A8F5BM27_SACSH</name>
<evidence type="ECO:0008006" key="3">
    <source>
        <dbReference type="Google" id="ProtNLM"/>
    </source>
</evidence>
<protein>
    <recommendedName>
        <fullName evidence="3">Dinitrogenase iron-molybdenum cofactor biosynthesis domain-containing protein</fullName>
    </recommendedName>
</protein>